<organism evidence="1 2">
    <name type="scientific">Aspergillus lentulus</name>
    <dbReference type="NCBI Taxonomy" id="293939"/>
    <lineage>
        <taxon>Eukaryota</taxon>
        <taxon>Fungi</taxon>
        <taxon>Dikarya</taxon>
        <taxon>Ascomycota</taxon>
        <taxon>Pezizomycotina</taxon>
        <taxon>Eurotiomycetes</taxon>
        <taxon>Eurotiomycetidae</taxon>
        <taxon>Eurotiales</taxon>
        <taxon>Aspergillaceae</taxon>
        <taxon>Aspergillus</taxon>
        <taxon>Aspergillus subgen. Fumigati</taxon>
    </lineage>
</organism>
<dbReference type="Proteomes" id="UP000649114">
    <property type="component" value="Unassembled WGS sequence"/>
</dbReference>
<reference evidence="1" key="1">
    <citation type="journal article" date="2020" name="bioRxiv">
        <title>Genomic and phenotypic heterogeneity of clinical isolates of the human pathogens Aspergillus fumigatus, Aspergillus lentulus and Aspergillus fumigatiaffinis.</title>
        <authorList>
            <person name="dos Santos R.A.C."/>
            <person name="Steenwyk J.L."/>
            <person name="Rivero-Menendez O."/>
            <person name="Mead M.E."/>
            <person name="Silva L.P."/>
            <person name="Bastos R.W."/>
            <person name="Alastruey-Izquierdo A."/>
            <person name="Goldman G.H."/>
            <person name="Rokas A."/>
        </authorList>
    </citation>
    <scope>NUCLEOTIDE SEQUENCE</scope>
    <source>
        <strain evidence="1">CNM-CM8927</strain>
    </source>
</reference>
<name>A0AAN5YLH5_ASPLE</name>
<accession>A0AAN5YLH5</accession>
<dbReference type="AlphaFoldDB" id="A0AAN5YLH5"/>
<comment type="caution">
    <text evidence="1">The sequence shown here is derived from an EMBL/GenBank/DDBJ whole genome shotgun (WGS) entry which is preliminary data.</text>
</comment>
<proteinExistence type="predicted"/>
<reference evidence="1" key="2">
    <citation type="submission" date="2020-04" db="EMBL/GenBank/DDBJ databases">
        <authorList>
            <person name="Santos R.A.C."/>
            <person name="Steenwyk J.L."/>
            <person name="Rivero-Menendez O."/>
            <person name="Mead M.E."/>
            <person name="Silva L.P."/>
            <person name="Bastos R.W."/>
            <person name="Alastruey-Izquierdo A."/>
            <person name="Goldman G.H."/>
            <person name="Rokas A."/>
        </authorList>
    </citation>
    <scope>NUCLEOTIDE SEQUENCE</scope>
    <source>
        <strain evidence="1">CNM-CM8927</strain>
    </source>
</reference>
<evidence type="ECO:0000313" key="1">
    <source>
        <dbReference type="EMBL" id="KAF4202361.1"/>
    </source>
</evidence>
<gene>
    <name evidence="1" type="ORF">CNMCM8927_000308</name>
</gene>
<sequence>MLETEPEEASLDRMGPAVGEAVADAVPGWVTSVEEDSQGLGIRLVVPAEVGAGPGIRPMVVVEPAVAVEKATWGTVTV</sequence>
<protein>
    <submittedName>
        <fullName evidence="1">Uncharacterized protein</fullName>
    </submittedName>
</protein>
<evidence type="ECO:0000313" key="2">
    <source>
        <dbReference type="Proteomes" id="UP000649114"/>
    </source>
</evidence>
<dbReference type="EMBL" id="JAAAPU010000108">
    <property type="protein sequence ID" value="KAF4202361.1"/>
    <property type="molecule type" value="Genomic_DNA"/>
</dbReference>